<protein>
    <submittedName>
        <fullName evidence="2">ATP-grasp domain-containing protein</fullName>
    </submittedName>
</protein>
<organism evidence="2">
    <name type="scientific">Streptomyces tabacisoli</name>
    <dbReference type="NCBI Taxonomy" id="3156398"/>
    <lineage>
        <taxon>Bacteria</taxon>
        <taxon>Bacillati</taxon>
        <taxon>Actinomycetota</taxon>
        <taxon>Actinomycetes</taxon>
        <taxon>Kitasatosporales</taxon>
        <taxon>Streptomycetaceae</taxon>
        <taxon>Streptomyces</taxon>
    </lineage>
</organism>
<name>A0AAU8J5Q1_9ACTN</name>
<dbReference type="AlphaFoldDB" id="A0AAU8J5Q1"/>
<dbReference type="Pfam" id="PF14243">
    <property type="entry name" value="R2K_3"/>
    <property type="match status" value="1"/>
</dbReference>
<reference evidence="2" key="1">
    <citation type="submission" date="2024-06" db="EMBL/GenBank/DDBJ databases">
        <title>Streptomyces sp. strain HUAS MG91 genome sequences.</title>
        <authorList>
            <person name="Mo P."/>
        </authorList>
    </citation>
    <scope>NUCLEOTIDE SEQUENCE</scope>
    <source>
        <strain evidence="2">HUAS MG91</strain>
    </source>
</reference>
<accession>A0AAU8J5Q1</accession>
<dbReference type="InterPro" id="IPR025643">
    <property type="entry name" value="R2K_3"/>
</dbReference>
<evidence type="ECO:0000313" key="2">
    <source>
        <dbReference type="EMBL" id="XCJ75231.1"/>
    </source>
</evidence>
<dbReference type="KEGG" id="stac:ABII15_37000"/>
<proteinExistence type="predicted"/>
<evidence type="ECO:0000259" key="1">
    <source>
        <dbReference type="Pfam" id="PF14243"/>
    </source>
</evidence>
<sequence>MKSLPRYGVPVPTPLLLCADPLRPTRCDPHFAAQAAVARSLGAGVALVDHDALLAGRAGEAVRRVPQGLGPLWYRGWMMTAEVYADLGAALEERGARLCTTAAMYRSAHELPSWYETFADVTPASAVMPCRPGLPPTAAELADLASALPPGPGVVKDFVKSRKDDWDGACHLPDLADTAAVHRVVSRFVALQEEFLTGGVVLRAFESFDRAAGEARVWWLDGERLAITAHPDTPGLLPRPDLTEIQPLVRRLGCRFVTTDVARRTDGAWRVVEVGDGQVSDLPSGIDPAAVLAPLIRRR</sequence>
<feature type="domain" description="ATP-grasp" evidence="1">
    <location>
        <begin position="150"/>
        <end position="292"/>
    </location>
</feature>
<dbReference type="EMBL" id="CP159534">
    <property type="protein sequence ID" value="XCJ75231.1"/>
    <property type="molecule type" value="Genomic_DNA"/>
</dbReference>
<gene>
    <name evidence="2" type="ORF">ABII15_37000</name>
</gene>